<keyword evidence="2" id="KW-1185">Reference proteome</keyword>
<dbReference type="EMBL" id="NGKA01000008">
    <property type="protein sequence ID" value="RSU12317.1"/>
    <property type="molecule type" value="Genomic_DNA"/>
</dbReference>
<evidence type="ECO:0000313" key="2">
    <source>
        <dbReference type="Proteomes" id="UP000287605"/>
    </source>
</evidence>
<accession>A0A430AW86</accession>
<name>A0A430AW86_9ENTE</name>
<dbReference type="AlphaFoldDB" id="A0A430AW86"/>
<comment type="caution">
    <text evidence="1">The sequence shown here is derived from an EMBL/GenBank/DDBJ whole genome shotgun (WGS) entry which is preliminary data.</text>
</comment>
<gene>
    <name evidence="1" type="ORF">CBF29_06865</name>
</gene>
<organism evidence="1 2">
    <name type="scientific">Vagococcus elongatus</name>
    <dbReference type="NCBI Taxonomy" id="180344"/>
    <lineage>
        <taxon>Bacteria</taxon>
        <taxon>Bacillati</taxon>
        <taxon>Bacillota</taxon>
        <taxon>Bacilli</taxon>
        <taxon>Lactobacillales</taxon>
        <taxon>Enterococcaceae</taxon>
        <taxon>Vagococcus</taxon>
    </lineage>
</organism>
<proteinExistence type="predicted"/>
<protein>
    <submittedName>
        <fullName evidence="1">Uncharacterized protein</fullName>
    </submittedName>
</protein>
<evidence type="ECO:0000313" key="1">
    <source>
        <dbReference type="EMBL" id="RSU12317.1"/>
    </source>
</evidence>
<reference evidence="1 2" key="1">
    <citation type="submission" date="2017-05" db="EMBL/GenBank/DDBJ databases">
        <title>Vagococcus spp. assemblies.</title>
        <authorList>
            <person name="Gulvik C.A."/>
        </authorList>
    </citation>
    <scope>NUCLEOTIDE SEQUENCE [LARGE SCALE GENOMIC DNA]</scope>
    <source>
        <strain evidence="1 2">CCUG 51432</strain>
    </source>
</reference>
<dbReference type="Proteomes" id="UP000287605">
    <property type="component" value="Unassembled WGS sequence"/>
</dbReference>
<sequence length="219" mass="25054">MINIDKKNWFKDVGTSLEERNKHVEKVINELPCHTEVASMALVAERSFEKDPYFASLDQLGTFILKSGDVDSCRSIEDSFYETERDYRSRYEIGKNSYSTDFTLPENDVKADSSKQEGISIEDYYRMFNISAMSENEVKRVIKYALPKRSDDISISGKLNELYELINEIVDGMSDVINKTIFDLLVSGSTESEISKVVNMSQAAVNKRISKMCKIIINY</sequence>
<dbReference type="RefSeq" id="WP_126808819.1">
    <property type="nucleotide sequence ID" value="NZ_NGKA01000008.1"/>
</dbReference>